<sequence>MGGAVPHIAPPQRLGRDERKHLIQQGHYELSAQDLVRMSAAAGHDLSVHSQVGCTGNTSCGNHVYLTTGGPDMRVHFQAVRLEENAPCRADAADVLRSLRGYLTARQWSGRAVGEAELQASARTYMAARAVKHSIVETLEASGALSRLVSVVHSTYVKIARAMTYDHDFEEEFEAEEAEEASEAPPAAARLEDPLPEESQEEGDEEAGRSTTYDDDVFEEEDHEDSRHEEDD</sequence>
<accession>A0A1Q9E148</accession>
<gene>
    <name evidence="2" type="ORF">AK812_SmicGene16164</name>
</gene>
<dbReference type="EMBL" id="LSRX01000304">
    <property type="protein sequence ID" value="OLQ01141.1"/>
    <property type="molecule type" value="Genomic_DNA"/>
</dbReference>
<dbReference type="AlphaFoldDB" id="A0A1Q9E148"/>
<evidence type="ECO:0000313" key="3">
    <source>
        <dbReference type="Proteomes" id="UP000186817"/>
    </source>
</evidence>
<feature type="compositionally biased region" description="Acidic residues" evidence="1">
    <location>
        <begin position="172"/>
        <end position="182"/>
    </location>
</feature>
<dbReference type="Proteomes" id="UP000186817">
    <property type="component" value="Unassembled WGS sequence"/>
</dbReference>
<evidence type="ECO:0000256" key="1">
    <source>
        <dbReference type="SAM" id="MobiDB-lite"/>
    </source>
</evidence>
<proteinExistence type="predicted"/>
<protein>
    <submittedName>
        <fullName evidence="2">Uncharacterized protein</fullName>
    </submittedName>
</protein>
<comment type="caution">
    <text evidence="2">The sequence shown here is derived from an EMBL/GenBank/DDBJ whole genome shotgun (WGS) entry which is preliminary data.</text>
</comment>
<name>A0A1Q9E148_SYMMI</name>
<reference evidence="2 3" key="1">
    <citation type="submission" date="2016-02" db="EMBL/GenBank/DDBJ databases">
        <title>Genome analysis of coral dinoflagellate symbionts highlights evolutionary adaptations to a symbiotic lifestyle.</title>
        <authorList>
            <person name="Aranda M."/>
            <person name="Li Y."/>
            <person name="Liew Y.J."/>
            <person name="Baumgarten S."/>
            <person name="Simakov O."/>
            <person name="Wilson M."/>
            <person name="Piel J."/>
            <person name="Ashoor H."/>
            <person name="Bougouffa S."/>
            <person name="Bajic V.B."/>
            <person name="Ryu T."/>
            <person name="Ravasi T."/>
            <person name="Bayer T."/>
            <person name="Micklem G."/>
            <person name="Kim H."/>
            <person name="Bhak J."/>
            <person name="Lajeunesse T.C."/>
            <person name="Voolstra C.R."/>
        </authorList>
    </citation>
    <scope>NUCLEOTIDE SEQUENCE [LARGE SCALE GENOMIC DNA]</scope>
    <source>
        <strain evidence="2 3">CCMP2467</strain>
    </source>
</reference>
<feature type="compositionally biased region" description="Acidic residues" evidence="1">
    <location>
        <begin position="213"/>
        <end position="223"/>
    </location>
</feature>
<evidence type="ECO:0000313" key="2">
    <source>
        <dbReference type="EMBL" id="OLQ01141.1"/>
    </source>
</evidence>
<feature type="compositionally biased region" description="Acidic residues" evidence="1">
    <location>
        <begin position="194"/>
        <end position="205"/>
    </location>
</feature>
<organism evidence="2 3">
    <name type="scientific">Symbiodinium microadriaticum</name>
    <name type="common">Dinoflagellate</name>
    <name type="synonym">Zooxanthella microadriatica</name>
    <dbReference type="NCBI Taxonomy" id="2951"/>
    <lineage>
        <taxon>Eukaryota</taxon>
        <taxon>Sar</taxon>
        <taxon>Alveolata</taxon>
        <taxon>Dinophyceae</taxon>
        <taxon>Suessiales</taxon>
        <taxon>Symbiodiniaceae</taxon>
        <taxon>Symbiodinium</taxon>
    </lineage>
</organism>
<feature type="region of interest" description="Disordered" evidence="1">
    <location>
        <begin position="172"/>
        <end position="232"/>
    </location>
</feature>
<keyword evidence="3" id="KW-1185">Reference proteome</keyword>
<dbReference type="OrthoDB" id="455579at2759"/>